<dbReference type="HOGENOM" id="CLU_122432_0_0_6"/>
<protein>
    <recommendedName>
        <fullName evidence="8">Lipopolysaccharide export system protein LptC</fullName>
    </recommendedName>
</protein>
<keyword evidence="3" id="KW-0812">Transmembrane</keyword>
<keyword evidence="2" id="KW-0997">Cell inner membrane</keyword>
<dbReference type="GO" id="GO:0005886">
    <property type="term" value="C:plasma membrane"/>
    <property type="evidence" value="ECO:0007669"/>
    <property type="project" value="InterPro"/>
</dbReference>
<evidence type="ECO:0000313" key="6">
    <source>
        <dbReference type="EMBL" id="ACL71821.1"/>
    </source>
</evidence>
<evidence type="ECO:0000256" key="5">
    <source>
        <dbReference type="ARBA" id="ARBA00023136"/>
    </source>
</evidence>
<dbReference type="InterPro" id="IPR010664">
    <property type="entry name" value="LipoPS_assembly_LptC-rel"/>
</dbReference>
<name>B8GMI9_THISH</name>
<accession>B8GMI9</accession>
<dbReference type="InterPro" id="IPR052363">
    <property type="entry name" value="LPS_export_LptC"/>
</dbReference>
<dbReference type="NCBIfam" id="TIGR04409">
    <property type="entry name" value="LptC_YrbK"/>
    <property type="match status" value="1"/>
</dbReference>
<keyword evidence="5" id="KW-0472">Membrane</keyword>
<dbReference type="eggNOG" id="COG3117">
    <property type="taxonomic scope" value="Bacteria"/>
</dbReference>
<reference evidence="6 7" key="1">
    <citation type="journal article" date="2011" name="Stand. Genomic Sci.">
        <title>Complete genome sequence of 'Thioalkalivibrio sulfidophilus' HL-EbGr7.</title>
        <authorList>
            <person name="Muyzer G."/>
            <person name="Sorokin D.Y."/>
            <person name="Mavromatis K."/>
            <person name="Lapidus A."/>
            <person name="Clum A."/>
            <person name="Ivanova N."/>
            <person name="Pati A."/>
            <person name="d'Haeseleer P."/>
            <person name="Woyke T."/>
            <person name="Kyrpides N.C."/>
        </authorList>
    </citation>
    <scope>NUCLEOTIDE SEQUENCE [LARGE SCALE GENOMIC DNA]</scope>
    <source>
        <strain evidence="6 7">HL-EbGR7</strain>
    </source>
</reference>
<dbReference type="OrthoDB" id="5973594at2"/>
<dbReference type="Gene3D" id="2.60.450.10">
    <property type="entry name" value="Lipopolysaccharide (LPS) transport protein A like domain"/>
    <property type="match status" value="1"/>
</dbReference>
<evidence type="ECO:0000256" key="3">
    <source>
        <dbReference type="ARBA" id="ARBA00022692"/>
    </source>
</evidence>
<evidence type="ECO:0000256" key="4">
    <source>
        <dbReference type="ARBA" id="ARBA00022989"/>
    </source>
</evidence>
<proteinExistence type="predicted"/>
<dbReference type="Pfam" id="PF06835">
    <property type="entry name" value="LptC"/>
    <property type="match status" value="1"/>
</dbReference>
<dbReference type="AlphaFoldDB" id="B8GMI9"/>
<dbReference type="InterPro" id="IPR026265">
    <property type="entry name" value="LptC"/>
</dbReference>
<dbReference type="PANTHER" id="PTHR37481">
    <property type="entry name" value="LIPOPOLYSACCHARIDE EXPORT SYSTEM PROTEIN LPTC"/>
    <property type="match status" value="1"/>
</dbReference>
<dbReference type="EMBL" id="CP001339">
    <property type="protein sequence ID" value="ACL71821.1"/>
    <property type="molecule type" value="Genomic_DNA"/>
</dbReference>
<dbReference type="STRING" id="396588.Tgr7_0729"/>
<dbReference type="GO" id="GO:0017089">
    <property type="term" value="F:glycolipid transfer activity"/>
    <property type="evidence" value="ECO:0007669"/>
    <property type="project" value="TreeGrafter"/>
</dbReference>
<evidence type="ECO:0008006" key="8">
    <source>
        <dbReference type="Google" id="ProtNLM"/>
    </source>
</evidence>
<dbReference type="PANTHER" id="PTHR37481:SF1">
    <property type="entry name" value="LIPOPOLYSACCHARIDE EXPORT SYSTEM PROTEIN LPTC"/>
    <property type="match status" value="1"/>
</dbReference>
<gene>
    <name evidence="6" type="ordered locus">Tgr7_0729</name>
</gene>
<evidence type="ECO:0000313" key="7">
    <source>
        <dbReference type="Proteomes" id="UP000002383"/>
    </source>
</evidence>
<dbReference type="GO" id="GO:0015221">
    <property type="term" value="F:lipopolysaccharide transmembrane transporter activity"/>
    <property type="evidence" value="ECO:0007669"/>
    <property type="project" value="InterPro"/>
</dbReference>
<evidence type="ECO:0000256" key="1">
    <source>
        <dbReference type="ARBA" id="ARBA00022475"/>
    </source>
</evidence>
<organism evidence="6 7">
    <name type="scientific">Thioalkalivibrio sulfidiphilus (strain HL-EbGR7)</name>
    <dbReference type="NCBI Taxonomy" id="396588"/>
    <lineage>
        <taxon>Bacteria</taxon>
        <taxon>Pseudomonadati</taxon>
        <taxon>Pseudomonadota</taxon>
        <taxon>Gammaproteobacteria</taxon>
        <taxon>Chromatiales</taxon>
        <taxon>Ectothiorhodospiraceae</taxon>
        <taxon>Thioalkalivibrio</taxon>
    </lineage>
</organism>
<dbReference type="GO" id="GO:0030288">
    <property type="term" value="C:outer membrane-bounded periplasmic space"/>
    <property type="evidence" value="ECO:0007669"/>
    <property type="project" value="TreeGrafter"/>
</dbReference>
<dbReference type="KEGG" id="tgr:Tgr7_0729"/>
<keyword evidence="1" id="KW-1003">Cell membrane</keyword>
<dbReference type="RefSeq" id="WP_012637309.1">
    <property type="nucleotide sequence ID" value="NC_011901.1"/>
</dbReference>
<keyword evidence="7" id="KW-1185">Reference proteome</keyword>
<keyword evidence="4" id="KW-1133">Transmembrane helix</keyword>
<dbReference type="Proteomes" id="UP000002383">
    <property type="component" value="Chromosome"/>
</dbReference>
<sequence precursor="true">MSLRRASIVLVATTVTALGFWLGRDVEQRLEVFISPAPDTPELYMEQFTLTVTGADGLPRHSIRGERMEQYQLDGSSLVETPVMVMNQPDAPDWTLNAEQAWVSPDGEEVRLYGAVHMSRPEGPAHATVDIHTRDVTVWPEPQRAESEAPVQVRSPQYQVDGTGLRADLQTSILELLHDADATYFP</sequence>
<evidence type="ECO:0000256" key="2">
    <source>
        <dbReference type="ARBA" id="ARBA00022519"/>
    </source>
</evidence>